<evidence type="ECO:0000256" key="10">
    <source>
        <dbReference type="ARBA" id="ARBA00023075"/>
    </source>
</evidence>
<evidence type="ECO:0000256" key="8">
    <source>
        <dbReference type="ARBA" id="ARBA00022989"/>
    </source>
</evidence>
<evidence type="ECO:0000256" key="7">
    <source>
        <dbReference type="ARBA" id="ARBA00022967"/>
    </source>
</evidence>
<dbReference type="GO" id="GO:0030964">
    <property type="term" value="C:NADH dehydrogenase complex"/>
    <property type="evidence" value="ECO:0007669"/>
    <property type="project" value="TreeGrafter"/>
</dbReference>
<evidence type="ECO:0000256" key="12">
    <source>
        <dbReference type="HAMAP-Rule" id="MF_01394"/>
    </source>
</evidence>
<evidence type="ECO:0000256" key="3">
    <source>
        <dbReference type="ARBA" id="ARBA00022448"/>
    </source>
</evidence>
<comment type="similarity">
    <text evidence="2 12 13">Belongs to the complex I subunit 3 family.</text>
</comment>
<evidence type="ECO:0000256" key="1">
    <source>
        <dbReference type="ARBA" id="ARBA00004141"/>
    </source>
</evidence>
<dbReference type="PANTHER" id="PTHR11058">
    <property type="entry name" value="NADH-UBIQUINONE OXIDOREDUCTASE CHAIN 3"/>
    <property type="match status" value="1"/>
</dbReference>
<evidence type="ECO:0000256" key="13">
    <source>
        <dbReference type="RuleBase" id="RU003639"/>
    </source>
</evidence>
<dbReference type="Proteomes" id="UP000273143">
    <property type="component" value="Chromosome"/>
</dbReference>
<evidence type="ECO:0000313" key="14">
    <source>
        <dbReference type="EMBL" id="AZS50005.1"/>
    </source>
</evidence>
<evidence type="ECO:0000313" key="15">
    <source>
        <dbReference type="Proteomes" id="UP000273143"/>
    </source>
</evidence>
<evidence type="ECO:0000256" key="6">
    <source>
        <dbReference type="ARBA" id="ARBA00022719"/>
    </source>
</evidence>
<keyword evidence="6 12" id="KW-0874">Quinone</keyword>
<dbReference type="GO" id="GO:0008137">
    <property type="term" value="F:NADH dehydrogenase (ubiquinone) activity"/>
    <property type="evidence" value="ECO:0007669"/>
    <property type="project" value="InterPro"/>
</dbReference>
<evidence type="ECO:0000256" key="5">
    <source>
        <dbReference type="ARBA" id="ARBA00022692"/>
    </source>
</evidence>
<dbReference type="HAMAP" id="MF_01394">
    <property type="entry name" value="NDH1_NuoA"/>
    <property type="match status" value="1"/>
</dbReference>
<dbReference type="Gene3D" id="1.20.58.1610">
    <property type="entry name" value="NADH:ubiquinone/plastoquinone oxidoreductase, chain 3"/>
    <property type="match status" value="1"/>
</dbReference>
<dbReference type="RefSeq" id="WP_109702600.1">
    <property type="nucleotide sequence ID" value="NZ_CP029822.1"/>
</dbReference>
<evidence type="ECO:0000256" key="9">
    <source>
        <dbReference type="ARBA" id="ARBA00023027"/>
    </source>
</evidence>
<keyword evidence="10 12" id="KW-0830">Ubiquinone</keyword>
<organism evidence="14 15">
    <name type="scientific">Entomomonas moraniae</name>
    <dbReference type="NCBI Taxonomy" id="2213226"/>
    <lineage>
        <taxon>Bacteria</taxon>
        <taxon>Pseudomonadati</taxon>
        <taxon>Pseudomonadota</taxon>
        <taxon>Gammaproteobacteria</taxon>
        <taxon>Pseudomonadales</taxon>
        <taxon>Pseudomonadaceae</taxon>
        <taxon>Entomomonas</taxon>
    </lineage>
</organism>
<comment type="subunit">
    <text evidence="12">NDH-1 is composed of 13 different subunits. Subunits NuoA, H, J, K, L, M, N constitute the membrane sector of the complex.</text>
</comment>
<comment type="function">
    <text evidence="12">NDH-1 shuttles electrons from NADH, via FMN and iron-sulfur (Fe-S) centers, to quinones in the respiratory chain. The immediate electron acceptor for the enzyme in this species is believed to be ubiquinone. Couples the redox reaction to proton translocation (for every two electrons transferred, four hydrogen ions are translocated across the cytoplasmic membrane), and thus conserves the redox energy in a proton gradient.</text>
</comment>
<dbReference type="InterPro" id="IPR000440">
    <property type="entry name" value="NADH_UbQ/plastoQ_OxRdtase_su3"/>
</dbReference>
<feature type="transmembrane region" description="Helical" evidence="12">
    <location>
        <begin position="109"/>
        <end position="130"/>
    </location>
</feature>
<keyword evidence="7 12" id="KW-1278">Translocase</keyword>
<dbReference type="GO" id="GO:0048038">
    <property type="term" value="F:quinone binding"/>
    <property type="evidence" value="ECO:0007669"/>
    <property type="project" value="UniProtKB-KW"/>
</dbReference>
<evidence type="ECO:0000256" key="4">
    <source>
        <dbReference type="ARBA" id="ARBA00022475"/>
    </source>
</evidence>
<keyword evidence="4 12" id="KW-1003">Cell membrane</keyword>
<dbReference type="AlphaFoldDB" id="A0A3Q9JMW8"/>
<dbReference type="KEGG" id="emo:DM558_04080"/>
<sequence length="140" mass="15265">MPETTVTTLSQNLGFAVYIFAVIALVGFVVALASILGGRAFGRNKNTPFEAGQLPTGTTKIRFSAKFYLVAMLFVIFDVEALFLFAWAVSLKDAGLLGFGWASFIEATVFALILLAGLVYIMRLGVLNWAPQDHKNKLNK</sequence>
<dbReference type="InterPro" id="IPR023043">
    <property type="entry name" value="NAD(P)H_OxRDtase_bac/plastid"/>
</dbReference>
<keyword evidence="8 12" id="KW-1133">Transmembrane helix</keyword>
<comment type="catalytic activity">
    <reaction evidence="12 13">
        <text>a quinone + NADH + 5 H(+)(in) = a quinol + NAD(+) + 4 H(+)(out)</text>
        <dbReference type="Rhea" id="RHEA:57888"/>
        <dbReference type="ChEBI" id="CHEBI:15378"/>
        <dbReference type="ChEBI" id="CHEBI:24646"/>
        <dbReference type="ChEBI" id="CHEBI:57540"/>
        <dbReference type="ChEBI" id="CHEBI:57945"/>
        <dbReference type="ChEBI" id="CHEBI:132124"/>
    </reaction>
</comment>
<keyword evidence="15" id="KW-1185">Reference proteome</keyword>
<keyword evidence="3 12" id="KW-0813">Transport</keyword>
<dbReference type="Pfam" id="PF00507">
    <property type="entry name" value="Oxidored_q4"/>
    <property type="match status" value="1"/>
</dbReference>
<dbReference type="InterPro" id="IPR038430">
    <property type="entry name" value="NDAH_ubi_oxred_su3_sf"/>
</dbReference>
<keyword evidence="9 12" id="KW-0520">NAD</keyword>
<dbReference type="GO" id="GO:0005886">
    <property type="term" value="C:plasma membrane"/>
    <property type="evidence" value="ECO:0007669"/>
    <property type="project" value="UniProtKB-SubCell"/>
</dbReference>
<keyword evidence="5 12" id="KW-0812">Transmembrane</keyword>
<evidence type="ECO:0000256" key="2">
    <source>
        <dbReference type="ARBA" id="ARBA00008472"/>
    </source>
</evidence>
<feature type="transmembrane region" description="Helical" evidence="12">
    <location>
        <begin position="67"/>
        <end position="89"/>
    </location>
</feature>
<dbReference type="EC" id="7.1.1.-" evidence="12"/>
<reference evidence="15" key="1">
    <citation type="submission" date="2018-06" db="EMBL/GenBank/DDBJ databases">
        <title>Complete genome of Pseudomonas insecticola strain QZS01.</title>
        <authorList>
            <person name="Wang J."/>
            <person name="Su Q."/>
        </authorList>
    </citation>
    <scope>NUCLEOTIDE SEQUENCE [LARGE SCALE GENOMIC DNA]</scope>
    <source>
        <strain evidence="15">QZS01</strain>
    </source>
</reference>
<protein>
    <recommendedName>
        <fullName evidence="12">NADH-quinone oxidoreductase subunit A</fullName>
        <ecNumber evidence="12">7.1.1.-</ecNumber>
    </recommendedName>
    <alternativeName>
        <fullName evidence="12">NADH dehydrogenase I subunit A</fullName>
    </alternativeName>
    <alternativeName>
        <fullName evidence="12">NDH-1 subunit A</fullName>
    </alternativeName>
    <alternativeName>
        <fullName evidence="12">NUO1</fullName>
    </alternativeName>
</protein>
<evidence type="ECO:0000256" key="11">
    <source>
        <dbReference type="ARBA" id="ARBA00023136"/>
    </source>
</evidence>
<accession>A0A3Q9JMW8</accession>
<name>A0A3Q9JMW8_9GAMM</name>
<proteinExistence type="inferred from homology"/>
<gene>
    <name evidence="12" type="primary">nuoA</name>
    <name evidence="14" type="ORF">DM558_04080</name>
</gene>
<feature type="transmembrane region" description="Helical" evidence="12">
    <location>
        <begin position="15"/>
        <end position="36"/>
    </location>
</feature>
<dbReference type="GO" id="GO:0050136">
    <property type="term" value="F:NADH dehydrogenase (quinone) (non-electrogenic) activity"/>
    <property type="evidence" value="ECO:0007669"/>
    <property type="project" value="UniProtKB-UniRule"/>
</dbReference>
<keyword evidence="11 12" id="KW-0472">Membrane</keyword>
<comment type="subcellular location">
    <subcellularLocation>
        <location evidence="12 13">Cell membrane</location>
        <topology evidence="12 13">Multi-pass membrane protein</topology>
    </subcellularLocation>
    <subcellularLocation>
        <location evidence="1">Membrane</location>
        <topology evidence="1">Multi-pass membrane protein</topology>
    </subcellularLocation>
</comment>
<dbReference type="PANTHER" id="PTHR11058:SF21">
    <property type="entry name" value="NADH-QUINONE OXIDOREDUCTASE SUBUNIT A"/>
    <property type="match status" value="1"/>
</dbReference>
<dbReference type="EMBL" id="CP029822">
    <property type="protein sequence ID" value="AZS50005.1"/>
    <property type="molecule type" value="Genomic_DNA"/>
</dbReference>